<dbReference type="AlphaFoldDB" id="A0A0E0K315"/>
<keyword evidence="3" id="KW-1185">Reference proteome</keyword>
<dbReference type="HOGENOM" id="CLU_856300_0_0_1"/>
<dbReference type="EnsemblPlants" id="OPUNC02G23860.1">
    <property type="protein sequence ID" value="OPUNC02G23860.1"/>
    <property type="gene ID" value="OPUNC02G23860"/>
</dbReference>
<feature type="compositionally biased region" description="Pro residues" evidence="1">
    <location>
        <begin position="232"/>
        <end position="242"/>
    </location>
</feature>
<dbReference type="STRING" id="4537.A0A0E0K315"/>
<name>A0A0E0K315_ORYPU</name>
<evidence type="ECO:0000256" key="1">
    <source>
        <dbReference type="SAM" id="MobiDB-lite"/>
    </source>
</evidence>
<proteinExistence type="predicted"/>
<dbReference type="Proteomes" id="UP000026962">
    <property type="component" value="Chromosome 2"/>
</dbReference>
<feature type="region of interest" description="Disordered" evidence="1">
    <location>
        <begin position="227"/>
        <end position="253"/>
    </location>
</feature>
<protein>
    <submittedName>
        <fullName evidence="2">Uncharacterized protein</fullName>
    </submittedName>
</protein>
<sequence length="325" mass="33962">MAARDGRCVRLTVARGGRRRCRREVVGGASQGNNEHIAGFRHIGIRDERWVAARGWVVGCGWWGEAAPGMMPRSGPPQLQPVVVYMALMPASHQGVLQPGKAPVVGATVLSLSSLARSPEVPSLGGYSRSTLVTIWAPPASPSPAPYQLAQVAASQAVAATPTPSSSSSTIVTKGFEHNLFVTETALASLAAAVASTAFSPVGEVAVGHGRDAQNAASTARRSGELHLLLQPPGPPPPPPPATQMRSTSAARHPGELRLHRWSPASPLPLPPPPPPTARSAWASFASAVSGPLRLRLPGRAPPQLLAARFTSATGWLARVHARQR</sequence>
<evidence type="ECO:0000313" key="3">
    <source>
        <dbReference type="Proteomes" id="UP000026962"/>
    </source>
</evidence>
<dbReference type="Gramene" id="OPUNC02G23860.1">
    <property type="protein sequence ID" value="OPUNC02G23860.1"/>
    <property type="gene ID" value="OPUNC02G23860"/>
</dbReference>
<reference evidence="2" key="1">
    <citation type="submission" date="2015-04" db="UniProtKB">
        <authorList>
            <consortium name="EnsemblPlants"/>
        </authorList>
    </citation>
    <scope>IDENTIFICATION</scope>
</reference>
<reference evidence="2" key="2">
    <citation type="submission" date="2018-05" db="EMBL/GenBank/DDBJ databases">
        <title>OpunRS2 (Oryza punctata Reference Sequence Version 2).</title>
        <authorList>
            <person name="Zhang J."/>
            <person name="Kudrna D."/>
            <person name="Lee S."/>
            <person name="Talag J."/>
            <person name="Welchert J."/>
            <person name="Wing R.A."/>
        </authorList>
    </citation>
    <scope>NUCLEOTIDE SEQUENCE [LARGE SCALE GENOMIC DNA]</scope>
</reference>
<organism evidence="2">
    <name type="scientific">Oryza punctata</name>
    <name type="common">Red rice</name>
    <dbReference type="NCBI Taxonomy" id="4537"/>
    <lineage>
        <taxon>Eukaryota</taxon>
        <taxon>Viridiplantae</taxon>
        <taxon>Streptophyta</taxon>
        <taxon>Embryophyta</taxon>
        <taxon>Tracheophyta</taxon>
        <taxon>Spermatophyta</taxon>
        <taxon>Magnoliopsida</taxon>
        <taxon>Liliopsida</taxon>
        <taxon>Poales</taxon>
        <taxon>Poaceae</taxon>
        <taxon>BOP clade</taxon>
        <taxon>Oryzoideae</taxon>
        <taxon>Oryzeae</taxon>
        <taxon>Oryzinae</taxon>
        <taxon>Oryza</taxon>
    </lineage>
</organism>
<accession>A0A0E0K315</accession>
<evidence type="ECO:0000313" key="2">
    <source>
        <dbReference type="EnsemblPlants" id="OPUNC02G23860.1"/>
    </source>
</evidence>